<dbReference type="HOGENOM" id="CLU_2964349_0_0_1"/>
<evidence type="ECO:0000313" key="1">
    <source>
        <dbReference type="EMBL" id="AES95520.1"/>
    </source>
</evidence>
<reference evidence="1 3" key="2">
    <citation type="journal article" date="2014" name="BMC Genomics">
        <title>An improved genome release (version Mt4.0) for the model legume Medicago truncatula.</title>
        <authorList>
            <person name="Tang H."/>
            <person name="Krishnakumar V."/>
            <person name="Bidwell S."/>
            <person name="Rosen B."/>
            <person name="Chan A."/>
            <person name="Zhou S."/>
            <person name="Gentzbittel L."/>
            <person name="Childs K.L."/>
            <person name="Yandell M."/>
            <person name="Gundlach H."/>
            <person name="Mayer K.F."/>
            <person name="Schwartz D.C."/>
            <person name="Town C.D."/>
        </authorList>
    </citation>
    <scope>GENOME REANNOTATION</scope>
    <source>
        <strain evidence="2 3">cv. Jemalong A17</strain>
    </source>
</reference>
<gene>
    <name evidence="1" type="ordered locus">MTR_5g026440</name>
</gene>
<dbReference type="PaxDb" id="3880-AES95520"/>
<dbReference type="EnsemblPlants" id="AES95520">
    <property type="protein sequence ID" value="AES95520"/>
    <property type="gene ID" value="MTR_5g026440"/>
</dbReference>
<name>G7K5H0_MEDTR</name>
<organism evidence="1 3">
    <name type="scientific">Medicago truncatula</name>
    <name type="common">Barrel medic</name>
    <name type="synonym">Medicago tribuloides</name>
    <dbReference type="NCBI Taxonomy" id="3880"/>
    <lineage>
        <taxon>Eukaryota</taxon>
        <taxon>Viridiplantae</taxon>
        <taxon>Streptophyta</taxon>
        <taxon>Embryophyta</taxon>
        <taxon>Tracheophyta</taxon>
        <taxon>Spermatophyta</taxon>
        <taxon>Magnoliopsida</taxon>
        <taxon>eudicotyledons</taxon>
        <taxon>Gunneridae</taxon>
        <taxon>Pentapetalae</taxon>
        <taxon>rosids</taxon>
        <taxon>fabids</taxon>
        <taxon>Fabales</taxon>
        <taxon>Fabaceae</taxon>
        <taxon>Papilionoideae</taxon>
        <taxon>50 kb inversion clade</taxon>
        <taxon>NPAAA clade</taxon>
        <taxon>Hologalegina</taxon>
        <taxon>IRL clade</taxon>
        <taxon>Trifolieae</taxon>
        <taxon>Medicago</taxon>
    </lineage>
</organism>
<proteinExistence type="predicted"/>
<reference evidence="2" key="3">
    <citation type="submission" date="2015-04" db="UniProtKB">
        <authorList>
            <consortium name="EnsemblPlants"/>
        </authorList>
    </citation>
    <scope>IDENTIFICATION</scope>
    <source>
        <strain evidence="2">cv. Jemalong A17</strain>
    </source>
</reference>
<dbReference type="EMBL" id="CM001221">
    <property type="protein sequence ID" value="AES95520.1"/>
    <property type="molecule type" value="Genomic_DNA"/>
</dbReference>
<dbReference type="Proteomes" id="UP000002051">
    <property type="component" value="Chromosome 5"/>
</dbReference>
<reference evidence="1 3" key="1">
    <citation type="journal article" date="2011" name="Nature">
        <title>The Medicago genome provides insight into the evolution of rhizobial symbioses.</title>
        <authorList>
            <person name="Young N.D."/>
            <person name="Debelle F."/>
            <person name="Oldroyd G.E."/>
            <person name="Geurts R."/>
            <person name="Cannon S.B."/>
            <person name="Udvardi M.K."/>
            <person name="Benedito V.A."/>
            <person name="Mayer K.F."/>
            <person name="Gouzy J."/>
            <person name="Schoof H."/>
            <person name="Van de Peer Y."/>
            <person name="Proost S."/>
            <person name="Cook D.R."/>
            <person name="Meyers B.C."/>
            <person name="Spannagl M."/>
            <person name="Cheung F."/>
            <person name="De Mita S."/>
            <person name="Krishnakumar V."/>
            <person name="Gundlach H."/>
            <person name="Zhou S."/>
            <person name="Mudge J."/>
            <person name="Bharti A.K."/>
            <person name="Murray J.D."/>
            <person name="Naoumkina M.A."/>
            <person name="Rosen B."/>
            <person name="Silverstein K.A."/>
            <person name="Tang H."/>
            <person name="Rombauts S."/>
            <person name="Zhao P.X."/>
            <person name="Zhou P."/>
            <person name="Barbe V."/>
            <person name="Bardou P."/>
            <person name="Bechner M."/>
            <person name="Bellec A."/>
            <person name="Berger A."/>
            <person name="Berges H."/>
            <person name="Bidwell S."/>
            <person name="Bisseling T."/>
            <person name="Choisne N."/>
            <person name="Couloux A."/>
            <person name="Denny R."/>
            <person name="Deshpande S."/>
            <person name="Dai X."/>
            <person name="Doyle J.J."/>
            <person name="Dudez A.M."/>
            <person name="Farmer A.D."/>
            <person name="Fouteau S."/>
            <person name="Franken C."/>
            <person name="Gibelin C."/>
            <person name="Gish J."/>
            <person name="Goldstein S."/>
            <person name="Gonzalez A.J."/>
            <person name="Green P.J."/>
            <person name="Hallab A."/>
            <person name="Hartog M."/>
            <person name="Hua A."/>
            <person name="Humphray S.J."/>
            <person name="Jeong D.H."/>
            <person name="Jing Y."/>
            <person name="Jocker A."/>
            <person name="Kenton S.M."/>
            <person name="Kim D.J."/>
            <person name="Klee K."/>
            <person name="Lai H."/>
            <person name="Lang C."/>
            <person name="Lin S."/>
            <person name="Macmil S.L."/>
            <person name="Magdelenat G."/>
            <person name="Matthews L."/>
            <person name="McCorrison J."/>
            <person name="Monaghan E.L."/>
            <person name="Mun J.H."/>
            <person name="Najar F.Z."/>
            <person name="Nicholson C."/>
            <person name="Noirot C."/>
            <person name="O'Bleness M."/>
            <person name="Paule C.R."/>
            <person name="Poulain J."/>
            <person name="Prion F."/>
            <person name="Qin B."/>
            <person name="Qu C."/>
            <person name="Retzel E.F."/>
            <person name="Riddle C."/>
            <person name="Sallet E."/>
            <person name="Samain S."/>
            <person name="Samson N."/>
            <person name="Sanders I."/>
            <person name="Saurat O."/>
            <person name="Scarpelli C."/>
            <person name="Schiex T."/>
            <person name="Segurens B."/>
            <person name="Severin A.J."/>
            <person name="Sherrier D.J."/>
            <person name="Shi R."/>
            <person name="Sims S."/>
            <person name="Singer S.R."/>
            <person name="Sinharoy S."/>
            <person name="Sterck L."/>
            <person name="Viollet A."/>
            <person name="Wang B.B."/>
            <person name="Wang K."/>
            <person name="Wang M."/>
            <person name="Wang X."/>
            <person name="Warfsmann J."/>
            <person name="Weissenbach J."/>
            <person name="White D.D."/>
            <person name="White J.D."/>
            <person name="Wiley G.B."/>
            <person name="Wincker P."/>
            <person name="Xing Y."/>
            <person name="Yang L."/>
            <person name="Yao Z."/>
            <person name="Ying F."/>
            <person name="Zhai J."/>
            <person name="Zhou L."/>
            <person name="Zuber A."/>
            <person name="Denarie J."/>
            <person name="Dixon R.A."/>
            <person name="May G.D."/>
            <person name="Schwartz D.C."/>
            <person name="Rogers J."/>
            <person name="Quetier F."/>
            <person name="Town C.D."/>
            <person name="Roe B.A."/>
        </authorList>
    </citation>
    <scope>NUCLEOTIDE SEQUENCE [LARGE SCALE GENOMIC DNA]</scope>
    <source>
        <strain evidence="1">A17</strain>
        <strain evidence="2 3">cv. Jemalong A17</strain>
    </source>
</reference>
<dbReference type="AlphaFoldDB" id="G7K5H0"/>
<protein>
    <submittedName>
        <fullName evidence="1 2">Uncharacterized protein</fullName>
    </submittedName>
</protein>
<evidence type="ECO:0000313" key="3">
    <source>
        <dbReference type="Proteomes" id="UP000002051"/>
    </source>
</evidence>
<keyword evidence="3" id="KW-1185">Reference proteome</keyword>
<evidence type="ECO:0000313" key="2">
    <source>
        <dbReference type="EnsemblPlants" id="AES95520"/>
    </source>
</evidence>
<sequence length="59" mass="6806">MLTLHGAVKERNETKLDNISAIDLSKDPVSHGRNKHIEVKFHFFRDDQSKQNLNWSTAS</sequence>
<accession>G7K5H0</accession>